<dbReference type="PROSITE" id="PS00057">
    <property type="entry name" value="RIBOSOMAL_S18"/>
    <property type="match status" value="1"/>
</dbReference>
<dbReference type="PANTHER" id="PTHR13479">
    <property type="entry name" value="30S RIBOSOMAL PROTEIN S18"/>
    <property type="match status" value="1"/>
</dbReference>
<comment type="function">
    <text evidence="5">Binds as a heterodimer with protein bS6 to the central domain of the 16S rRNA, where it helps stabilize the platform of the 30S subunit.</text>
</comment>
<dbReference type="AlphaFoldDB" id="A0A1Y2K3R4"/>
<keyword evidence="5" id="KW-0694">RNA-binding</keyword>
<name>A0A1Y2K3R4_9PROT</name>
<evidence type="ECO:0000313" key="7">
    <source>
        <dbReference type="EMBL" id="OSM02579.1"/>
    </source>
</evidence>
<comment type="subunit">
    <text evidence="5">Part of the 30S ribosomal subunit. Forms a tight heterodimer with protein bS6.</text>
</comment>
<organism evidence="7 8">
    <name type="scientific">Magnetofaba australis IT-1</name>
    <dbReference type="NCBI Taxonomy" id="1434232"/>
    <lineage>
        <taxon>Bacteria</taxon>
        <taxon>Pseudomonadati</taxon>
        <taxon>Pseudomonadota</taxon>
        <taxon>Magnetococcia</taxon>
        <taxon>Magnetococcales</taxon>
        <taxon>Magnetococcaceae</taxon>
        <taxon>Magnetofaba</taxon>
    </lineage>
</organism>
<keyword evidence="8" id="KW-1185">Reference proteome</keyword>
<dbReference type="InterPro" id="IPR018275">
    <property type="entry name" value="Ribosomal_bS18_CS"/>
</dbReference>
<dbReference type="InterPro" id="IPR001648">
    <property type="entry name" value="Ribosomal_bS18"/>
</dbReference>
<evidence type="ECO:0000256" key="2">
    <source>
        <dbReference type="ARBA" id="ARBA00022980"/>
    </source>
</evidence>
<evidence type="ECO:0000256" key="1">
    <source>
        <dbReference type="ARBA" id="ARBA00005589"/>
    </source>
</evidence>
<gene>
    <name evidence="5 7" type="primary">rpsR</name>
    <name evidence="7" type="ORF">MAIT1_02756</name>
</gene>
<comment type="similarity">
    <text evidence="1 5 6">Belongs to the bacterial ribosomal protein bS18 family.</text>
</comment>
<dbReference type="GO" id="GO:0070181">
    <property type="term" value="F:small ribosomal subunit rRNA binding"/>
    <property type="evidence" value="ECO:0007669"/>
    <property type="project" value="TreeGrafter"/>
</dbReference>
<evidence type="ECO:0000256" key="5">
    <source>
        <dbReference type="HAMAP-Rule" id="MF_00270"/>
    </source>
</evidence>
<comment type="caution">
    <text evidence="7">The sequence shown here is derived from an EMBL/GenBank/DDBJ whole genome shotgun (WGS) entry which is preliminary data.</text>
</comment>
<evidence type="ECO:0000256" key="6">
    <source>
        <dbReference type="RuleBase" id="RU003910"/>
    </source>
</evidence>
<dbReference type="GO" id="GO:0006412">
    <property type="term" value="P:translation"/>
    <property type="evidence" value="ECO:0007669"/>
    <property type="project" value="UniProtKB-UniRule"/>
</dbReference>
<reference evidence="7 8" key="1">
    <citation type="journal article" date="2016" name="BMC Genomics">
        <title>Combined genomic and structural analyses of a cultured magnetotactic bacterium reveals its niche adaptation to a dynamic environment.</title>
        <authorList>
            <person name="Araujo A.C."/>
            <person name="Morillo V."/>
            <person name="Cypriano J."/>
            <person name="Teixeira L.C."/>
            <person name="Leao P."/>
            <person name="Lyra S."/>
            <person name="Almeida L.G."/>
            <person name="Bazylinski D.A."/>
            <person name="Vasconcellos A.T."/>
            <person name="Abreu F."/>
            <person name="Lins U."/>
        </authorList>
    </citation>
    <scope>NUCLEOTIDE SEQUENCE [LARGE SCALE GENOMIC DNA]</scope>
    <source>
        <strain evidence="7 8">IT-1</strain>
    </source>
</reference>
<sequence>MCPFCADKTLRIDYKDPKMLSRFITERGKMVPSRITGVCATHQRKLSVAIKQARNIALLPFLVG</sequence>
<dbReference type="STRING" id="1434232.MAIT1_02756"/>
<evidence type="ECO:0000313" key="8">
    <source>
        <dbReference type="Proteomes" id="UP000194003"/>
    </source>
</evidence>
<keyword evidence="5" id="KW-0699">rRNA-binding</keyword>
<dbReference type="PRINTS" id="PR00974">
    <property type="entry name" value="RIBOSOMALS18"/>
</dbReference>
<dbReference type="Pfam" id="PF01084">
    <property type="entry name" value="Ribosomal_S18"/>
    <property type="match status" value="1"/>
</dbReference>
<dbReference type="SUPFAM" id="SSF46911">
    <property type="entry name" value="Ribosomal protein S18"/>
    <property type="match status" value="1"/>
</dbReference>
<dbReference type="GO" id="GO:0003735">
    <property type="term" value="F:structural constituent of ribosome"/>
    <property type="evidence" value="ECO:0007669"/>
    <property type="project" value="InterPro"/>
</dbReference>
<evidence type="ECO:0000256" key="3">
    <source>
        <dbReference type="ARBA" id="ARBA00023274"/>
    </source>
</evidence>
<dbReference type="Proteomes" id="UP000194003">
    <property type="component" value="Unassembled WGS sequence"/>
</dbReference>
<keyword evidence="2 5" id="KW-0689">Ribosomal protein</keyword>
<dbReference type="InterPro" id="IPR036870">
    <property type="entry name" value="Ribosomal_bS18_sf"/>
</dbReference>
<proteinExistence type="inferred from homology"/>
<protein>
    <recommendedName>
        <fullName evidence="4 5">Small ribosomal subunit protein bS18</fullName>
    </recommendedName>
</protein>
<keyword evidence="3 5" id="KW-0687">Ribonucleoprotein</keyword>
<accession>A0A1Y2K3R4</accession>
<dbReference type="GO" id="GO:0022627">
    <property type="term" value="C:cytosolic small ribosomal subunit"/>
    <property type="evidence" value="ECO:0007669"/>
    <property type="project" value="TreeGrafter"/>
</dbReference>
<dbReference type="EMBL" id="LVJN01000020">
    <property type="protein sequence ID" value="OSM02579.1"/>
    <property type="molecule type" value="Genomic_DNA"/>
</dbReference>
<dbReference type="NCBIfam" id="TIGR00165">
    <property type="entry name" value="S18"/>
    <property type="match status" value="1"/>
</dbReference>
<evidence type="ECO:0000256" key="4">
    <source>
        <dbReference type="ARBA" id="ARBA00035141"/>
    </source>
</evidence>
<dbReference type="Gene3D" id="4.10.640.10">
    <property type="entry name" value="Ribosomal protein S18"/>
    <property type="match status" value="1"/>
</dbReference>
<dbReference type="PANTHER" id="PTHR13479:SF40">
    <property type="entry name" value="SMALL RIBOSOMAL SUBUNIT PROTEIN BS18M"/>
    <property type="match status" value="1"/>
</dbReference>
<dbReference type="HAMAP" id="MF_00270">
    <property type="entry name" value="Ribosomal_bS18"/>
    <property type="match status" value="1"/>
</dbReference>